<feature type="domain" description="Major facilitator superfamily (MFS) profile" evidence="6">
    <location>
        <begin position="14"/>
        <end position="361"/>
    </location>
</feature>
<gene>
    <name evidence="7" type="primary">jg23627</name>
    <name evidence="7" type="ORF">PAEG_LOCUS25331</name>
</gene>
<comment type="subcellular location">
    <subcellularLocation>
        <location evidence="1">Membrane</location>
        <topology evidence="1">Multi-pass membrane protein</topology>
    </subcellularLocation>
</comment>
<feature type="transmembrane region" description="Helical" evidence="5">
    <location>
        <begin position="56"/>
        <end position="74"/>
    </location>
</feature>
<feature type="transmembrane region" description="Helical" evidence="5">
    <location>
        <begin position="143"/>
        <end position="162"/>
    </location>
</feature>
<accession>A0A8S4SCF6</accession>
<keyword evidence="3 5" id="KW-1133">Transmembrane helix</keyword>
<proteinExistence type="predicted"/>
<evidence type="ECO:0000256" key="2">
    <source>
        <dbReference type="ARBA" id="ARBA00022692"/>
    </source>
</evidence>
<keyword evidence="4 5" id="KW-0472">Membrane</keyword>
<evidence type="ECO:0000256" key="5">
    <source>
        <dbReference type="SAM" id="Phobius"/>
    </source>
</evidence>
<name>A0A8S4SCF6_9NEOP</name>
<dbReference type="InterPro" id="IPR036259">
    <property type="entry name" value="MFS_trans_sf"/>
</dbReference>
<feature type="transmembrane region" description="Helical" evidence="5">
    <location>
        <begin position="258"/>
        <end position="279"/>
    </location>
</feature>
<dbReference type="OrthoDB" id="6339427at2759"/>
<reference evidence="7" key="1">
    <citation type="submission" date="2022-03" db="EMBL/GenBank/DDBJ databases">
        <authorList>
            <person name="Lindestad O."/>
        </authorList>
    </citation>
    <scope>NUCLEOTIDE SEQUENCE</scope>
</reference>
<comment type="caution">
    <text evidence="7">The sequence shown here is derived from an EMBL/GenBank/DDBJ whole genome shotgun (WGS) entry which is preliminary data.</text>
</comment>
<dbReference type="InterPro" id="IPR005829">
    <property type="entry name" value="Sugar_transporter_CS"/>
</dbReference>
<dbReference type="EMBL" id="CAKXAJ010026310">
    <property type="protein sequence ID" value="CAH2266499.1"/>
    <property type="molecule type" value="Genomic_DNA"/>
</dbReference>
<evidence type="ECO:0000256" key="4">
    <source>
        <dbReference type="ARBA" id="ARBA00023136"/>
    </source>
</evidence>
<dbReference type="PANTHER" id="PTHR48021">
    <property type="match status" value="1"/>
</dbReference>
<feature type="transmembrane region" description="Helical" evidence="5">
    <location>
        <begin position="86"/>
        <end position="104"/>
    </location>
</feature>
<evidence type="ECO:0000259" key="6">
    <source>
        <dbReference type="PROSITE" id="PS50850"/>
    </source>
</evidence>
<dbReference type="PROSITE" id="PS50850">
    <property type="entry name" value="MFS"/>
    <property type="match status" value="1"/>
</dbReference>
<feature type="transmembrane region" description="Helical" evidence="5">
    <location>
        <begin position="208"/>
        <end position="227"/>
    </location>
</feature>
<dbReference type="AlphaFoldDB" id="A0A8S4SCF6"/>
<dbReference type="GO" id="GO:0022857">
    <property type="term" value="F:transmembrane transporter activity"/>
    <property type="evidence" value="ECO:0007669"/>
    <property type="project" value="InterPro"/>
</dbReference>
<evidence type="ECO:0000256" key="3">
    <source>
        <dbReference type="ARBA" id="ARBA00022989"/>
    </source>
</evidence>
<feature type="transmembrane region" description="Helical" evidence="5">
    <location>
        <begin position="233"/>
        <end position="251"/>
    </location>
</feature>
<feature type="transmembrane region" description="Helical" evidence="5">
    <location>
        <begin position="168"/>
        <end position="187"/>
    </location>
</feature>
<dbReference type="InterPro" id="IPR050549">
    <property type="entry name" value="MFS_Trehalose_Transporter"/>
</dbReference>
<dbReference type="Pfam" id="PF00083">
    <property type="entry name" value="Sugar_tr"/>
    <property type="match status" value="2"/>
</dbReference>
<keyword evidence="2 5" id="KW-0812">Transmembrane</keyword>
<dbReference type="SUPFAM" id="SSF103473">
    <property type="entry name" value="MFS general substrate transporter"/>
    <property type="match status" value="1"/>
</dbReference>
<dbReference type="Gene3D" id="1.20.1250.20">
    <property type="entry name" value="MFS general substrate transporter like domains"/>
    <property type="match status" value="2"/>
</dbReference>
<sequence>MFPHITGTRRQVLASACIYIGQLLLGFTISWTVVILPKLKDPRLSPLPNKLTETQLSLVASLLNIGCIPGPYVMAWLSNVKGRKPCLFLGGLIASVGYIVLTAAKSLAVLYFGRILSGFGIGILGVMNLVYIGEIASTNIRGILLTLVGVTTASGGIILFTAGYFLSYAWTTFIGVVLSVAYTLAMLTIPETPIFHMLKGDDEAHCSGFMAVMFFASIIFDMAGSMIDVSFSMLIITAFQLSGSSVSPFLIESAGRKILLVSSSAVCSLSMFLLGLYFYLDRIGNPVIDNVKGLPLVLLIIFCMGYDFDPNTPPILPAGVVRSGLVLCATTITVITNPSAQHGDESFSPVVDSVIDYKRLL</sequence>
<dbReference type="PROSITE" id="PS00217">
    <property type="entry name" value="SUGAR_TRANSPORT_2"/>
    <property type="match status" value="1"/>
</dbReference>
<keyword evidence="8" id="KW-1185">Reference proteome</keyword>
<dbReference type="PANTHER" id="PTHR48021:SF1">
    <property type="entry name" value="GH07001P-RELATED"/>
    <property type="match status" value="1"/>
</dbReference>
<dbReference type="InterPro" id="IPR005828">
    <property type="entry name" value="MFS_sugar_transport-like"/>
</dbReference>
<evidence type="ECO:0000313" key="7">
    <source>
        <dbReference type="EMBL" id="CAH2266499.1"/>
    </source>
</evidence>
<dbReference type="GO" id="GO:0016020">
    <property type="term" value="C:membrane"/>
    <property type="evidence" value="ECO:0007669"/>
    <property type="project" value="UniProtKB-SubCell"/>
</dbReference>
<organism evidence="7 8">
    <name type="scientific">Pararge aegeria aegeria</name>
    <dbReference type="NCBI Taxonomy" id="348720"/>
    <lineage>
        <taxon>Eukaryota</taxon>
        <taxon>Metazoa</taxon>
        <taxon>Ecdysozoa</taxon>
        <taxon>Arthropoda</taxon>
        <taxon>Hexapoda</taxon>
        <taxon>Insecta</taxon>
        <taxon>Pterygota</taxon>
        <taxon>Neoptera</taxon>
        <taxon>Endopterygota</taxon>
        <taxon>Lepidoptera</taxon>
        <taxon>Glossata</taxon>
        <taxon>Ditrysia</taxon>
        <taxon>Papilionoidea</taxon>
        <taxon>Nymphalidae</taxon>
        <taxon>Satyrinae</taxon>
        <taxon>Satyrini</taxon>
        <taxon>Parargina</taxon>
        <taxon>Pararge</taxon>
    </lineage>
</organism>
<dbReference type="InterPro" id="IPR020846">
    <property type="entry name" value="MFS_dom"/>
</dbReference>
<dbReference type="Proteomes" id="UP000838756">
    <property type="component" value="Unassembled WGS sequence"/>
</dbReference>
<feature type="transmembrane region" description="Helical" evidence="5">
    <location>
        <begin position="110"/>
        <end position="131"/>
    </location>
</feature>
<evidence type="ECO:0000256" key="1">
    <source>
        <dbReference type="ARBA" id="ARBA00004141"/>
    </source>
</evidence>
<protein>
    <submittedName>
        <fullName evidence="7">Jg23627 protein</fullName>
    </submittedName>
</protein>
<evidence type="ECO:0000313" key="8">
    <source>
        <dbReference type="Proteomes" id="UP000838756"/>
    </source>
</evidence>
<feature type="transmembrane region" description="Helical" evidence="5">
    <location>
        <begin position="12"/>
        <end position="36"/>
    </location>
</feature>